<protein>
    <submittedName>
        <fullName evidence="5">DNA-binding domain-containing protein</fullName>
    </submittedName>
</protein>
<evidence type="ECO:0000313" key="6">
    <source>
        <dbReference type="Proteomes" id="UP001201812"/>
    </source>
</evidence>
<comment type="caution">
    <text evidence="5">The sequence shown here is derived from an EMBL/GenBank/DDBJ whole genome shotgun (WGS) entry which is preliminary data.</text>
</comment>
<evidence type="ECO:0000256" key="1">
    <source>
        <dbReference type="ARBA" id="ARBA00004123"/>
    </source>
</evidence>
<sequence>MNVAALAIGSEQCEFRGRRCFATPVFPSVTAGTSIVSSARPQLCYDHVQPADKIEPPFQRCEYVSNRLRVRCSSVRRADQLKKHGFCEKHIGYIERIHSDDVKSRSLLDPGYNKEKGTSNAIEPAEIYRGAIDETLDIMNGEDDTLPMLWPYIHESLYCDSRIDDPENPLRSALVFTKKEAIREYLSSLDRQKEAIQQLRMIYAEKYKRLLAKYPKITELQKRKAEINAVTSNQRSIVEHKCNKKYGSYAKWRKTAYFMEKNAEKAKKLTFGVVQAAMKDFAATKEYAASDGCQHVEVINRGRPSTPVYRPAEDKAGESEEDSAKRVMDNIVKHVEKVLVHENSEDITERKFCTKKRLPLSDFCPNHILDDSQKLFARCVDCDQPALLLDGLNRCKVHCGAHVLSGLVTLPHYAAPKLHQRRPPAGIMFPSEIADHDSYLPSQHITTTSTPMHGRYKAGHFDFTAVSPHPPTALKADGTQFYIPLHQQAGTQYALQNNSAIRYNNVGNQTSKDNCARVLISRQPKIQGMNPPNGFTPVPDSKLFVQTSPSDIKTNGQKSTGHPMSPWITENGDRFQKSDSIPLSPFSISSPIAAKTVSIEDDIEPDDFVRQCIEQVQIDKTQNHNYVQTRFDSVDGIRQRQSLDSHPTFVIGTPPPILDMHDRSSGPSSSGSSPRPVKRHRSVDEHALESCARTRPFVSNKDQSKARGGQYNGTGAKRGTLPTVMSSQYSAQTAVRHRPVQPQYRTGQVPPTKMPRYANANINHNSGQIYQQVMHMPPARASSQQIHPPSHGRLVPVHMTALATGYVKAPVRQPASNGNTRTHYVNSTGHQVYYQPAVQHGQPQLIRITQPTFNSMPADNLMPSVGQYMRTKIPHFHRPAPQKRIYRPNIPQSAVIIPSTMSNQTPPQLVQQASGAFQGSGMISDGIPAGMSEQHILK</sequence>
<evidence type="ECO:0000256" key="3">
    <source>
        <dbReference type="SAM" id="MobiDB-lite"/>
    </source>
</evidence>
<feature type="compositionally biased region" description="Basic and acidic residues" evidence="3">
    <location>
        <begin position="311"/>
        <end position="323"/>
    </location>
</feature>
<feature type="compositionally biased region" description="Low complexity" evidence="3">
    <location>
        <begin position="665"/>
        <end position="675"/>
    </location>
</feature>
<dbReference type="Proteomes" id="UP001201812">
    <property type="component" value="Unassembled WGS sequence"/>
</dbReference>
<organism evidence="5 6">
    <name type="scientific">Ditylenchus destructor</name>
    <dbReference type="NCBI Taxonomy" id="166010"/>
    <lineage>
        <taxon>Eukaryota</taxon>
        <taxon>Metazoa</taxon>
        <taxon>Ecdysozoa</taxon>
        <taxon>Nematoda</taxon>
        <taxon>Chromadorea</taxon>
        <taxon>Rhabditida</taxon>
        <taxon>Tylenchina</taxon>
        <taxon>Tylenchomorpha</taxon>
        <taxon>Sphaerularioidea</taxon>
        <taxon>Anguinidae</taxon>
        <taxon>Anguininae</taxon>
        <taxon>Ditylenchus</taxon>
    </lineage>
</organism>
<dbReference type="GO" id="GO:0005634">
    <property type="term" value="C:nucleus"/>
    <property type="evidence" value="ECO:0007669"/>
    <property type="project" value="UniProtKB-SubCell"/>
</dbReference>
<dbReference type="Pfam" id="PF13891">
    <property type="entry name" value="zf-C3HC3H_KANSL2"/>
    <property type="match status" value="1"/>
</dbReference>
<gene>
    <name evidence="5" type="ORF">DdX_17178</name>
</gene>
<feature type="region of interest" description="Disordered" evidence="3">
    <location>
        <begin position="304"/>
        <end position="323"/>
    </location>
</feature>
<feature type="compositionally biased region" description="Polar residues" evidence="3">
    <location>
        <begin position="723"/>
        <end position="733"/>
    </location>
</feature>
<accession>A0AAD4MLU7</accession>
<evidence type="ECO:0000259" key="4">
    <source>
        <dbReference type="Pfam" id="PF13891"/>
    </source>
</evidence>
<dbReference type="EMBL" id="JAKKPZ010000171">
    <property type="protein sequence ID" value="KAI1699685.1"/>
    <property type="molecule type" value="Genomic_DNA"/>
</dbReference>
<dbReference type="InterPro" id="IPR025927">
    <property type="entry name" value="Znf_KANL2-like"/>
</dbReference>
<keyword evidence="6" id="KW-1185">Reference proteome</keyword>
<feature type="region of interest" description="Disordered" evidence="3">
    <location>
        <begin position="639"/>
        <end position="752"/>
    </location>
</feature>
<proteinExistence type="predicted"/>
<keyword evidence="5" id="KW-0238">DNA-binding</keyword>
<feature type="domain" description="KANL2-like probable zinc-finger" evidence="4">
    <location>
        <begin position="351"/>
        <end position="398"/>
    </location>
</feature>
<evidence type="ECO:0000256" key="2">
    <source>
        <dbReference type="ARBA" id="ARBA00023242"/>
    </source>
</evidence>
<dbReference type="GO" id="GO:0003677">
    <property type="term" value="F:DNA binding"/>
    <property type="evidence" value="ECO:0007669"/>
    <property type="project" value="UniProtKB-KW"/>
</dbReference>
<name>A0AAD4MLU7_9BILA</name>
<evidence type="ECO:0000313" key="5">
    <source>
        <dbReference type="EMBL" id="KAI1699685.1"/>
    </source>
</evidence>
<reference evidence="5" key="1">
    <citation type="submission" date="2022-01" db="EMBL/GenBank/DDBJ databases">
        <title>Genome Sequence Resource for Two Populations of Ditylenchus destructor, the Migratory Endoparasitic Phytonematode.</title>
        <authorList>
            <person name="Zhang H."/>
            <person name="Lin R."/>
            <person name="Xie B."/>
        </authorList>
    </citation>
    <scope>NUCLEOTIDE SEQUENCE</scope>
    <source>
        <strain evidence="5">BazhouSP</strain>
    </source>
</reference>
<keyword evidence="2" id="KW-0539">Nucleus</keyword>
<comment type="subcellular location">
    <subcellularLocation>
        <location evidence="1">Nucleus</location>
    </subcellularLocation>
</comment>
<dbReference type="AlphaFoldDB" id="A0AAD4MLU7"/>